<protein>
    <submittedName>
        <fullName evidence="2">Uncharacterized protein</fullName>
    </submittedName>
</protein>
<sequence>MALRGTHTFSTSTTTWTTTNTRTLTILAGIRRSARTALKLSIAFIIVCVKCTGHDHNFSTQRLLIGRRITLEQRTHLRNRETRCCRSLMRIHLNPLEVDDNELPGEDDPTFQIYRTQGPGIFYKEAQRGWQQDLEAQFSIFEKKKFLILKKKRRTTMSTLCGYRLPANALQTFIGITKSARQVIASGGGGSGENGDWDPPKRNRSDASCNNTKRRERWILIEKSPNLEVTPIYLKTSKSLTSLAF</sequence>
<keyword evidence="3" id="KW-1185">Reference proteome</keyword>
<gene>
    <name evidence="2" type="ORF">NTEN_LOCUS9006</name>
</gene>
<evidence type="ECO:0000256" key="1">
    <source>
        <dbReference type="SAM" id="MobiDB-lite"/>
    </source>
</evidence>
<evidence type="ECO:0000313" key="2">
    <source>
        <dbReference type="EMBL" id="CAB0003479.1"/>
    </source>
</evidence>
<dbReference type="AlphaFoldDB" id="A0A6H5GNQ3"/>
<proteinExistence type="predicted"/>
<evidence type="ECO:0000313" key="3">
    <source>
        <dbReference type="Proteomes" id="UP000479000"/>
    </source>
</evidence>
<reference evidence="2 3" key="1">
    <citation type="submission" date="2020-02" db="EMBL/GenBank/DDBJ databases">
        <authorList>
            <person name="Ferguson B K."/>
        </authorList>
    </citation>
    <scope>NUCLEOTIDE SEQUENCE [LARGE SCALE GENOMIC DNA]</scope>
</reference>
<accession>A0A6H5GNQ3</accession>
<dbReference type="Proteomes" id="UP000479000">
    <property type="component" value="Unassembled WGS sequence"/>
</dbReference>
<name>A0A6H5GNQ3_9HEMI</name>
<feature type="region of interest" description="Disordered" evidence="1">
    <location>
        <begin position="185"/>
        <end position="210"/>
    </location>
</feature>
<organism evidence="2 3">
    <name type="scientific">Nesidiocoris tenuis</name>
    <dbReference type="NCBI Taxonomy" id="355587"/>
    <lineage>
        <taxon>Eukaryota</taxon>
        <taxon>Metazoa</taxon>
        <taxon>Ecdysozoa</taxon>
        <taxon>Arthropoda</taxon>
        <taxon>Hexapoda</taxon>
        <taxon>Insecta</taxon>
        <taxon>Pterygota</taxon>
        <taxon>Neoptera</taxon>
        <taxon>Paraneoptera</taxon>
        <taxon>Hemiptera</taxon>
        <taxon>Heteroptera</taxon>
        <taxon>Panheteroptera</taxon>
        <taxon>Cimicomorpha</taxon>
        <taxon>Miridae</taxon>
        <taxon>Dicyphina</taxon>
        <taxon>Nesidiocoris</taxon>
    </lineage>
</organism>
<dbReference type="EMBL" id="CADCXU010013505">
    <property type="protein sequence ID" value="CAB0003479.1"/>
    <property type="molecule type" value="Genomic_DNA"/>
</dbReference>